<dbReference type="SUPFAM" id="SSF46785">
    <property type="entry name" value="Winged helix' DNA-binding domain"/>
    <property type="match status" value="1"/>
</dbReference>
<dbReference type="GO" id="GO:0003700">
    <property type="term" value="F:DNA-binding transcription factor activity"/>
    <property type="evidence" value="ECO:0007669"/>
    <property type="project" value="InterPro"/>
</dbReference>
<dbReference type="PROSITE" id="PS50931">
    <property type="entry name" value="HTH_LYSR"/>
    <property type="match status" value="1"/>
</dbReference>
<protein>
    <submittedName>
        <fullName evidence="6">LysR family transcriptional regulator</fullName>
    </submittedName>
</protein>
<dbReference type="EMBL" id="SJST01000008">
    <property type="protein sequence ID" value="TCD11824.1"/>
    <property type="molecule type" value="Genomic_DNA"/>
</dbReference>
<dbReference type="InterPro" id="IPR000847">
    <property type="entry name" value="LysR_HTH_N"/>
</dbReference>
<keyword evidence="2" id="KW-0805">Transcription regulation</keyword>
<dbReference type="FunFam" id="1.10.10.10:FF:000001">
    <property type="entry name" value="LysR family transcriptional regulator"/>
    <property type="match status" value="1"/>
</dbReference>
<dbReference type="Gene3D" id="1.10.10.10">
    <property type="entry name" value="Winged helix-like DNA-binding domain superfamily/Winged helix DNA-binding domain"/>
    <property type="match status" value="1"/>
</dbReference>
<organism evidence="6 7">
    <name type="scientific">Oricola cellulosilytica</name>
    <dbReference type="NCBI Taxonomy" id="1429082"/>
    <lineage>
        <taxon>Bacteria</taxon>
        <taxon>Pseudomonadati</taxon>
        <taxon>Pseudomonadota</taxon>
        <taxon>Alphaproteobacteria</taxon>
        <taxon>Hyphomicrobiales</taxon>
        <taxon>Ahrensiaceae</taxon>
        <taxon>Oricola</taxon>
    </lineage>
</organism>
<evidence type="ECO:0000313" key="6">
    <source>
        <dbReference type="EMBL" id="TCD11824.1"/>
    </source>
</evidence>
<dbReference type="InterPro" id="IPR036390">
    <property type="entry name" value="WH_DNA-bd_sf"/>
</dbReference>
<keyword evidence="7" id="KW-1185">Reference proteome</keyword>
<keyword evidence="3" id="KW-0238">DNA-binding</keyword>
<dbReference type="PRINTS" id="PR00039">
    <property type="entry name" value="HTHLYSR"/>
</dbReference>
<keyword evidence="4" id="KW-0804">Transcription</keyword>
<dbReference type="OrthoDB" id="9807765at2"/>
<dbReference type="InterPro" id="IPR058163">
    <property type="entry name" value="LysR-type_TF_proteobact-type"/>
</dbReference>
<evidence type="ECO:0000256" key="3">
    <source>
        <dbReference type="ARBA" id="ARBA00023125"/>
    </source>
</evidence>
<dbReference type="Pfam" id="PF03466">
    <property type="entry name" value="LysR_substrate"/>
    <property type="match status" value="1"/>
</dbReference>
<dbReference type="Pfam" id="PF00126">
    <property type="entry name" value="HTH_1"/>
    <property type="match status" value="1"/>
</dbReference>
<dbReference type="Proteomes" id="UP000291301">
    <property type="component" value="Unassembled WGS sequence"/>
</dbReference>
<comment type="caution">
    <text evidence="6">The sequence shown here is derived from an EMBL/GenBank/DDBJ whole genome shotgun (WGS) entry which is preliminary data.</text>
</comment>
<dbReference type="Gene3D" id="3.40.190.10">
    <property type="entry name" value="Periplasmic binding protein-like II"/>
    <property type="match status" value="2"/>
</dbReference>
<dbReference type="InterPro" id="IPR036388">
    <property type="entry name" value="WH-like_DNA-bd_sf"/>
</dbReference>
<dbReference type="GO" id="GO:0006351">
    <property type="term" value="P:DNA-templated transcription"/>
    <property type="evidence" value="ECO:0007669"/>
    <property type="project" value="TreeGrafter"/>
</dbReference>
<dbReference type="GO" id="GO:0043565">
    <property type="term" value="F:sequence-specific DNA binding"/>
    <property type="evidence" value="ECO:0007669"/>
    <property type="project" value="TreeGrafter"/>
</dbReference>
<dbReference type="AlphaFoldDB" id="A0A4R0P7A4"/>
<dbReference type="InterPro" id="IPR005119">
    <property type="entry name" value="LysR_subst-bd"/>
</dbReference>
<evidence type="ECO:0000259" key="5">
    <source>
        <dbReference type="PROSITE" id="PS50931"/>
    </source>
</evidence>
<accession>A0A4R0P7A4</accession>
<dbReference type="SUPFAM" id="SSF53850">
    <property type="entry name" value="Periplasmic binding protein-like II"/>
    <property type="match status" value="1"/>
</dbReference>
<dbReference type="RefSeq" id="WP_131570783.1">
    <property type="nucleotide sequence ID" value="NZ_JAINFK010000007.1"/>
</dbReference>
<evidence type="ECO:0000256" key="2">
    <source>
        <dbReference type="ARBA" id="ARBA00023015"/>
    </source>
</evidence>
<comment type="similarity">
    <text evidence="1">Belongs to the LysR transcriptional regulatory family.</text>
</comment>
<proteinExistence type="inferred from homology"/>
<feature type="domain" description="HTH lysR-type" evidence="5">
    <location>
        <begin position="7"/>
        <end position="64"/>
    </location>
</feature>
<dbReference type="PANTHER" id="PTHR30537:SF26">
    <property type="entry name" value="GLYCINE CLEAVAGE SYSTEM TRANSCRIPTIONAL ACTIVATOR"/>
    <property type="match status" value="1"/>
</dbReference>
<evidence type="ECO:0000313" key="7">
    <source>
        <dbReference type="Proteomes" id="UP000291301"/>
    </source>
</evidence>
<reference evidence="6 7" key="1">
    <citation type="journal article" date="2015" name="Antonie Van Leeuwenhoek">
        <title>Oricola cellulosilytica gen. nov., sp. nov., a cellulose-degrading bacterium of the family Phyllobacteriaceae isolated from surface seashore water, and emended descriptions of Mesorhizobium loti and Phyllobacterium myrsinacearum.</title>
        <authorList>
            <person name="Hameed A."/>
            <person name="Shahina M."/>
            <person name="Lai W.A."/>
            <person name="Lin S.Y."/>
            <person name="Young L.S."/>
            <person name="Liu Y.C."/>
            <person name="Hsu Y.H."/>
            <person name="Young C.C."/>
        </authorList>
    </citation>
    <scope>NUCLEOTIDE SEQUENCE [LARGE SCALE GENOMIC DNA]</scope>
    <source>
        <strain evidence="6 7">KCTC 52183</strain>
    </source>
</reference>
<sequence>MDWRGIPSLNSLRAFSAVADALSFSHAGRALNVSHAAVSQQVRALEKHLGATLVTRDGRGLALTAEGALLATHLEDAFQSIRRAVDLFAEEEQSRPLKVTMTPTFAVSWLMPRISDFRLDHPDIELMLNPTAEVVDLRPGDTDVAIRFGRGEWAGVEAEQLLATNFVVVAARSLVGDNEFQDPESLLQFPWLQELGTNEVSMWMQRQGVIAARKLNVTHLPGYMVLDGLRRGDGISATARAFVETDIQTGHLRVLFEDERPGSGYYIVTRPGMMRPPLKAFVSWLKRHARFHG</sequence>
<gene>
    <name evidence="6" type="ORF">E0D97_15920</name>
</gene>
<dbReference type="PANTHER" id="PTHR30537">
    <property type="entry name" value="HTH-TYPE TRANSCRIPTIONAL REGULATOR"/>
    <property type="match status" value="1"/>
</dbReference>
<evidence type="ECO:0000256" key="4">
    <source>
        <dbReference type="ARBA" id="ARBA00023163"/>
    </source>
</evidence>
<name>A0A4R0P7A4_9HYPH</name>
<evidence type="ECO:0000256" key="1">
    <source>
        <dbReference type="ARBA" id="ARBA00009437"/>
    </source>
</evidence>